<gene>
    <name evidence="1" type="ORF">MMAB1_1565</name>
</gene>
<sequence length="60" mass="6475">MVFPMHHFRYPMRINGDSSRIIDLMHIVYVVFALLHSQGGASSGLALRGSGAGDGSPIPH</sequence>
<dbReference type="AlphaFoldDB" id="A0A0X3BL24"/>
<organism evidence="1 2">
    <name type="scientific">Methanoculleus bourgensis</name>
    <dbReference type="NCBI Taxonomy" id="83986"/>
    <lineage>
        <taxon>Archaea</taxon>
        <taxon>Methanobacteriati</taxon>
        <taxon>Methanobacteriota</taxon>
        <taxon>Stenosarchaea group</taxon>
        <taxon>Methanomicrobia</taxon>
        <taxon>Methanomicrobiales</taxon>
        <taxon>Methanomicrobiaceae</taxon>
        <taxon>Methanoculleus</taxon>
    </lineage>
</organism>
<proteinExistence type="predicted"/>
<dbReference type="EMBL" id="LT158599">
    <property type="protein sequence ID" value="CVK32778.1"/>
    <property type="molecule type" value="Genomic_DNA"/>
</dbReference>
<protein>
    <submittedName>
        <fullName evidence="1">Uncharacterized protein</fullName>
    </submittedName>
</protein>
<evidence type="ECO:0000313" key="2">
    <source>
        <dbReference type="Proteomes" id="UP000069850"/>
    </source>
</evidence>
<evidence type="ECO:0000313" key="1">
    <source>
        <dbReference type="EMBL" id="CVK32778.1"/>
    </source>
</evidence>
<accession>A0A0X3BL24</accession>
<dbReference type="Proteomes" id="UP000069850">
    <property type="component" value="Chromosome 1"/>
</dbReference>
<name>A0A0X3BL24_9EURY</name>
<dbReference type="KEGG" id="mema:MMAB1_1565"/>
<reference evidence="1 2" key="1">
    <citation type="submission" date="2016-01" db="EMBL/GenBank/DDBJ databases">
        <authorList>
            <person name="Manzoor S."/>
        </authorList>
    </citation>
    <scope>NUCLEOTIDE SEQUENCE [LARGE SCALE GENOMIC DNA]</scope>
    <source>
        <strain evidence="1">Methanoculleus sp MAB1</strain>
    </source>
</reference>